<accession>A0A1F7X903</accession>
<dbReference type="AlphaFoldDB" id="A0A1F7X903"/>
<sequence>MPAQRRKPKLRKKVKSGYSKRLFKLFFLLFVIITFIYWITSSKYFNSRHKLSVAVNQKDSDVVIVTFDPELGEIYTITIPANTQINLSRQLGVWKAGKIWQLGKNEGYKGSLLAESLTKYFKFPIYVWADSGFLDYLENNPLKLISALFKYLDTNLVIGDRIRLAFFSLRTRNSKRVNIDLKDTSYLKKEELVSGEEGFIKTETVPNEMVIIFSEPNIAKKNLKAIIYNTTSQNQTAEEIGEILELIGVKVASILKKDEEIETDCLIYSKDNDVEEIFAKLFACEISEKPMENKFDIEIKLGKKFADRF</sequence>
<keyword evidence="1" id="KW-1133">Transmembrane helix</keyword>
<gene>
    <name evidence="2" type="ORF">A2Z22_00375</name>
</gene>
<evidence type="ECO:0000313" key="3">
    <source>
        <dbReference type="Proteomes" id="UP000177053"/>
    </source>
</evidence>
<protein>
    <recommendedName>
        <fullName evidence="4">LytR/CpsA/Psr regulator C-terminal domain-containing protein</fullName>
    </recommendedName>
</protein>
<reference evidence="2 3" key="1">
    <citation type="journal article" date="2016" name="Nat. Commun.">
        <title>Thousands of microbial genomes shed light on interconnected biogeochemical processes in an aquifer system.</title>
        <authorList>
            <person name="Anantharaman K."/>
            <person name="Brown C.T."/>
            <person name="Hug L.A."/>
            <person name="Sharon I."/>
            <person name="Castelle C.J."/>
            <person name="Probst A.J."/>
            <person name="Thomas B.C."/>
            <person name="Singh A."/>
            <person name="Wilkins M.J."/>
            <person name="Karaoz U."/>
            <person name="Brodie E.L."/>
            <person name="Williams K.H."/>
            <person name="Hubbard S.S."/>
            <person name="Banfield J.F."/>
        </authorList>
    </citation>
    <scope>NUCLEOTIDE SEQUENCE [LARGE SCALE GENOMIC DNA]</scope>
</reference>
<evidence type="ECO:0000256" key="1">
    <source>
        <dbReference type="SAM" id="Phobius"/>
    </source>
</evidence>
<evidence type="ECO:0008006" key="4">
    <source>
        <dbReference type="Google" id="ProtNLM"/>
    </source>
</evidence>
<proteinExistence type="predicted"/>
<keyword evidence="1" id="KW-0472">Membrane</keyword>
<name>A0A1F7X903_9BACT</name>
<evidence type="ECO:0000313" key="2">
    <source>
        <dbReference type="EMBL" id="OGM11491.1"/>
    </source>
</evidence>
<dbReference type="EMBL" id="MGFS01000016">
    <property type="protein sequence ID" value="OGM11491.1"/>
    <property type="molecule type" value="Genomic_DNA"/>
</dbReference>
<organism evidence="2 3">
    <name type="scientific">Candidatus Woesebacteria bacterium RBG_16_34_12</name>
    <dbReference type="NCBI Taxonomy" id="1802480"/>
    <lineage>
        <taxon>Bacteria</taxon>
        <taxon>Candidatus Woeseibacteriota</taxon>
    </lineage>
</organism>
<feature type="transmembrane region" description="Helical" evidence="1">
    <location>
        <begin position="21"/>
        <end position="40"/>
    </location>
</feature>
<comment type="caution">
    <text evidence="2">The sequence shown here is derived from an EMBL/GenBank/DDBJ whole genome shotgun (WGS) entry which is preliminary data.</text>
</comment>
<dbReference type="Proteomes" id="UP000177053">
    <property type="component" value="Unassembled WGS sequence"/>
</dbReference>
<keyword evidence="1" id="KW-0812">Transmembrane</keyword>